<organism evidence="7 8">
    <name type="scientific">Candidatus Gottesmanbacteria bacterium GW2011_GWB1_44_11c</name>
    <dbReference type="NCBI Taxonomy" id="1618447"/>
    <lineage>
        <taxon>Bacteria</taxon>
        <taxon>Candidatus Gottesmaniibacteriota</taxon>
    </lineage>
</organism>
<dbReference type="GO" id="GO:0016881">
    <property type="term" value="F:acid-amino acid ligase activity"/>
    <property type="evidence" value="ECO:0007669"/>
    <property type="project" value="InterPro"/>
</dbReference>
<keyword evidence="1 7" id="KW-0436">Ligase</keyword>
<sequence>MNPFFIPIYQLYLLQLENYELNRYWPLLFQKGCIFSNQPLRKSIVWTQKAIGMLTLAVLCYVGALVIVLFSTSLVFALISLIIGFFLFPVFYTFSLCILFPIDTLIKFIVITRAKHKLSSTNVKIIGIAGSYGKTTMKNVISSVLSTKFSVITTPESVNTPIGIAQWLIKTLTKQAEIVIVEMGEHYRGDIRGLCKIYPPDIAILTGINEAHLERLKTLETSIATMFEIVEHAKPDAHIILNADDEHIRNSYRKYRKDKQLSFYSSLNNSLAELKITKKIFDEENLRWVCTIEKVGNTTLRLLGEYALGDVIASILIGKSLGMNNEEVTKGINSLSPIPHRLEPIQGKEGVLVIDDSYNGNPDGVREAIRVLSHFKKRRKIFITPGLVEMGMKASIVHETIGRELAGVADRVILIKNSVTPFIEKGLKEKKFDESHIIWFNTATETHNKLSDIIRPNDVVLFQNDWGDQYV</sequence>
<dbReference type="Gene3D" id="3.40.1190.10">
    <property type="entry name" value="Mur-like, catalytic domain"/>
    <property type="match status" value="1"/>
</dbReference>
<dbReference type="GO" id="GO:0005524">
    <property type="term" value="F:ATP binding"/>
    <property type="evidence" value="ECO:0007669"/>
    <property type="project" value="UniProtKB-KW"/>
</dbReference>
<evidence type="ECO:0000313" key="7">
    <source>
        <dbReference type="EMBL" id="KKT37673.1"/>
    </source>
</evidence>
<evidence type="ECO:0000259" key="6">
    <source>
        <dbReference type="Pfam" id="PF08245"/>
    </source>
</evidence>
<dbReference type="AlphaFoldDB" id="A0A0G1GTW7"/>
<dbReference type="Pfam" id="PF08245">
    <property type="entry name" value="Mur_ligase_M"/>
    <property type="match status" value="1"/>
</dbReference>
<dbReference type="PANTHER" id="PTHR43024">
    <property type="entry name" value="UDP-N-ACETYLMURAMOYL-TRIPEPTIDE--D-ALANYL-D-ALANINE LIGASE"/>
    <property type="match status" value="1"/>
</dbReference>
<gene>
    <name evidence="7" type="ORF">UW22_C0020G0010</name>
</gene>
<evidence type="ECO:0000256" key="2">
    <source>
        <dbReference type="ARBA" id="ARBA00022741"/>
    </source>
</evidence>
<accession>A0A0G1GTW7</accession>
<dbReference type="Proteomes" id="UP000034617">
    <property type="component" value="Unassembled WGS sequence"/>
</dbReference>
<evidence type="ECO:0000256" key="4">
    <source>
        <dbReference type="SAM" id="Phobius"/>
    </source>
</evidence>
<dbReference type="Gene3D" id="3.90.190.20">
    <property type="entry name" value="Mur ligase, C-terminal domain"/>
    <property type="match status" value="1"/>
</dbReference>
<keyword evidence="4" id="KW-0812">Transmembrane</keyword>
<dbReference type="InterPro" id="IPR013221">
    <property type="entry name" value="Mur_ligase_cen"/>
</dbReference>
<keyword evidence="4" id="KW-0472">Membrane</keyword>
<evidence type="ECO:0000256" key="1">
    <source>
        <dbReference type="ARBA" id="ARBA00022598"/>
    </source>
</evidence>
<dbReference type="SUPFAM" id="SSF53623">
    <property type="entry name" value="MurD-like peptide ligases, catalytic domain"/>
    <property type="match status" value="1"/>
</dbReference>
<evidence type="ECO:0000259" key="5">
    <source>
        <dbReference type="Pfam" id="PF02875"/>
    </source>
</evidence>
<feature type="domain" description="Mur ligase central" evidence="6">
    <location>
        <begin position="128"/>
        <end position="316"/>
    </location>
</feature>
<keyword evidence="4" id="KW-1133">Transmembrane helix</keyword>
<dbReference type="InterPro" id="IPR051046">
    <property type="entry name" value="MurCDEF_CellWall_CoF430Synth"/>
</dbReference>
<comment type="caution">
    <text evidence="7">The sequence shown here is derived from an EMBL/GenBank/DDBJ whole genome shotgun (WGS) entry which is preliminary data.</text>
</comment>
<dbReference type="InterPro" id="IPR036615">
    <property type="entry name" value="Mur_ligase_C_dom_sf"/>
</dbReference>
<feature type="domain" description="Mur ligase C-terminal" evidence="5">
    <location>
        <begin position="340"/>
        <end position="462"/>
    </location>
</feature>
<reference evidence="7 8" key="1">
    <citation type="journal article" date="2015" name="Nature">
        <title>rRNA introns, odd ribosomes, and small enigmatic genomes across a large radiation of phyla.</title>
        <authorList>
            <person name="Brown C.T."/>
            <person name="Hug L.A."/>
            <person name="Thomas B.C."/>
            <person name="Sharon I."/>
            <person name="Castelle C.J."/>
            <person name="Singh A."/>
            <person name="Wilkins M.J."/>
            <person name="Williams K.H."/>
            <person name="Banfield J.F."/>
        </authorList>
    </citation>
    <scope>NUCLEOTIDE SEQUENCE [LARGE SCALE GENOMIC DNA]</scope>
</reference>
<dbReference type="PANTHER" id="PTHR43024:SF1">
    <property type="entry name" value="UDP-N-ACETYLMURAMOYL-TRIPEPTIDE--D-ALANYL-D-ALANINE LIGASE"/>
    <property type="match status" value="1"/>
</dbReference>
<feature type="transmembrane region" description="Helical" evidence="4">
    <location>
        <begin position="76"/>
        <end position="100"/>
    </location>
</feature>
<dbReference type="Pfam" id="PF02875">
    <property type="entry name" value="Mur_ligase_C"/>
    <property type="match status" value="1"/>
</dbReference>
<protein>
    <submittedName>
        <fullName evidence="7">UDP-N-acetylmuramoyl-tripeptide-D-alanyl-D-alanine ligase</fullName>
    </submittedName>
</protein>
<dbReference type="EMBL" id="LCHM01000020">
    <property type="protein sequence ID" value="KKT37673.1"/>
    <property type="molecule type" value="Genomic_DNA"/>
</dbReference>
<dbReference type="SUPFAM" id="SSF53244">
    <property type="entry name" value="MurD-like peptide ligases, peptide-binding domain"/>
    <property type="match status" value="1"/>
</dbReference>
<evidence type="ECO:0000313" key="8">
    <source>
        <dbReference type="Proteomes" id="UP000034617"/>
    </source>
</evidence>
<feature type="transmembrane region" description="Helical" evidence="4">
    <location>
        <begin position="50"/>
        <end position="70"/>
    </location>
</feature>
<dbReference type="InterPro" id="IPR036565">
    <property type="entry name" value="Mur-like_cat_sf"/>
</dbReference>
<name>A0A0G1GTW7_9BACT</name>
<keyword evidence="3" id="KW-0067">ATP-binding</keyword>
<dbReference type="InterPro" id="IPR004101">
    <property type="entry name" value="Mur_ligase_C"/>
</dbReference>
<proteinExistence type="predicted"/>
<keyword evidence="2" id="KW-0547">Nucleotide-binding</keyword>
<evidence type="ECO:0000256" key="3">
    <source>
        <dbReference type="ARBA" id="ARBA00022840"/>
    </source>
</evidence>